<comment type="caution">
    <text evidence="2">The sequence shown here is derived from an EMBL/GenBank/DDBJ whole genome shotgun (WGS) entry which is preliminary data.</text>
</comment>
<name>A0ABS8VKC3_DATST</name>
<organism evidence="2 3">
    <name type="scientific">Datura stramonium</name>
    <name type="common">Jimsonweed</name>
    <name type="synonym">Common thornapple</name>
    <dbReference type="NCBI Taxonomy" id="4076"/>
    <lineage>
        <taxon>Eukaryota</taxon>
        <taxon>Viridiplantae</taxon>
        <taxon>Streptophyta</taxon>
        <taxon>Embryophyta</taxon>
        <taxon>Tracheophyta</taxon>
        <taxon>Spermatophyta</taxon>
        <taxon>Magnoliopsida</taxon>
        <taxon>eudicotyledons</taxon>
        <taxon>Gunneridae</taxon>
        <taxon>Pentapetalae</taxon>
        <taxon>asterids</taxon>
        <taxon>lamiids</taxon>
        <taxon>Solanales</taxon>
        <taxon>Solanaceae</taxon>
        <taxon>Solanoideae</taxon>
        <taxon>Datureae</taxon>
        <taxon>Datura</taxon>
    </lineage>
</organism>
<dbReference type="Proteomes" id="UP000823775">
    <property type="component" value="Unassembled WGS sequence"/>
</dbReference>
<dbReference type="EMBL" id="JACEIK010005132">
    <property type="protein sequence ID" value="MCE0480810.1"/>
    <property type="molecule type" value="Genomic_DNA"/>
</dbReference>
<feature type="region of interest" description="Disordered" evidence="1">
    <location>
        <begin position="17"/>
        <end position="53"/>
    </location>
</feature>
<evidence type="ECO:0000313" key="2">
    <source>
        <dbReference type="EMBL" id="MCE0480810.1"/>
    </source>
</evidence>
<feature type="non-terminal residue" evidence="2">
    <location>
        <position position="1"/>
    </location>
</feature>
<gene>
    <name evidence="2" type="ORF">HAX54_037941</name>
</gene>
<accession>A0ABS8VKC3</accession>
<evidence type="ECO:0000313" key="3">
    <source>
        <dbReference type="Proteomes" id="UP000823775"/>
    </source>
</evidence>
<keyword evidence="3" id="KW-1185">Reference proteome</keyword>
<evidence type="ECO:0000256" key="1">
    <source>
        <dbReference type="SAM" id="MobiDB-lite"/>
    </source>
</evidence>
<proteinExistence type="predicted"/>
<protein>
    <submittedName>
        <fullName evidence="2">Uncharacterized protein</fullName>
    </submittedName>
</protein>
<reference evidence="2 3" key="1">
    <citation type="journal article" date="2021" name="BMC Genomics">
        <title>Datura genome reveals duplications of psychoactive alkaloid biosynthetic genes and high mutation rate following tissue culture.</title>
        <authorList>
            <person name="Rajewski A."/>
            <person name="Carter-House D."/>
            <person name="Stajich J."/>
            <person name="Litt A."/>
        </authorList>
    </citation>
    <scope>NUCLEOTIDE SEQUENCE [LARGE SCALE GENOMIC DNA]</scope>
    <source>
        <strain evidence="2">AR-01</strain>
    </source>
</reference>
<sequence>TMASHADKEKEVVVADKGLKRLRKGTKGSKSSTTKVPLLGGSEKKTWRSMGLGGLMPQKKQSMILKTGLIRASLHLSSLPSATLSSSWD</sequence>